<keyword evidence="2" id="KW-0808">Transferase</keyword>
<dbReference type="PROSITE" id="PS51186">
    <property type="entry name" value="GNAT"/>
    <property type="match status" value="1"/>
</dbReference>
<protein>
    <submittedName>
        <fullName evidence="2">GNAT family N-acetyltransferase</fullName>
    </submittedName>
</protein>
<dbReference type="Gene3D" id="3.40.630.30">
    <property type="match status" value="1"/>
</dbReference>
<dbReference type="InterPro" id="IPR016181">
    <property type="entry name" value="Acyl_CoA_acyltransferase"/>
</dbReference>
<dbReference type="PANTHER" id="PTHR43072">
    <property type="entry name" value="N-ACETYLTRANSFERASE"/>
    <property type="match status" value="1"/>
</dbReference>
<evidence type="ECO:0000313" key="3">
    <source>
        <dbReference type="Proteomes" id="UP000500857"/>
    </source>
</evidence>
<dbReference type="GO" id="GO:0016747">
    <property type="term" value="F:acyltransferase activity, transferring groups other than amino-acyl groups"/>
    <property type="evidence" value="ECO:0007669"/>
    <property type="project" value="InterPro"/>
</dbReference>
<dbReference type="RefSeq" id="WP_168569222.1">
    <property type="nucleotide sequence ID" value="NZ_CP051167.1"/>
</dbReference>
<feature type="domain" description="N-acetyltransferase" evidence="1">
    <location>
        <begin position="161"/>
        <end position="310"/>
    </location>
</feature>
<dbReference type="EMBL" id="CP051167">
    <property type="protein sequence ID" value="QIZ71067.1"/>
    <property type="molecule type" value="Genomic_DNA"/>
</dbReference>
<keyword evidence="3" id="KW-1185">Reference proteome</keyword>
<evidence type="ECO:0000313" key="2">
    <source>
        <dbReference type="EMBL" id="QIZ71067.1"/>
    </source>
</evidence>
<dbReference type="Pfam" id="PF00583">
    <property type="entry name" value="Acetyltransf_1"/>
    <property type="match status" value="1"/>
</dbReference>
<organism evidence="2 3">
    <name type="scientific">Oxynema aestuarii AP17</name>
    <dbReference type="NCBI Taxonomy" id="2064643"/>
    <lineage>
        <taxon>Bacteria</taxon>
        <taxon>Bacillati</taxon>
        <taxon>Cyanobacteriota</taxon>
        <taxon>Cyanophyceae</taxon>
        <taxon>Oscillatoriophycideae</taxon>
        <taxon>Oscillatoriales</taxon>
        <taxon>Oscillatoriaceae</taxon>
        <taxon>Oxynema</taxon>
        <taxon>Oxynema aestuarii</taxon>
    </lineage>
</organism>
<accession>A0A6H1TY43</accession>
<dbReference type="Proteomes" id="UP000500857">
    <property type="component" value="Chromosome"/>
</dbReference>
<dbReference type="InterPro" id="IPR000182">
    <property type="entry name" value="GNAT_dom"/>
</dbReference>
<name>A0A6H1TY43_9CYAN</name>
<gene>
    <name evidence="2" type="ORF">HCG48_11200</name>
</gene>
<proteinExistence type="predicted"/>
<dbReference type="KEGG" id="oxy:HCG48_11200"/>
<dbReference type="SUPFAM" id="SSF55729">
    <property type="entry name" value="Acyl-CoA N-acyltransferases (Nat)"/>
    <property type="match status" value="1"/>
</dbReference>
<reference evidence="2 3" key="1">
    <citation type="submission" date="2020-04" db="EMBL/GenBank/DDBJ databases">
        <authorList>
            <person name="Basu S."/>
            <person name="Maruthanayagam V."/>
            <person name="Chakraborty S."/>
            <person name="Pramanik A."/>
            <person name="Mukherjee J."/>
            <person name="Brink B."/>
        </authorList>
    </citation>
    <scope>NUCLEOTIDE SEQUENCE [LARGE SCALE GENOMIC DNA]</scope>
    <source>
        <strain evidence="2 3">AP17</strain>
    </source>
</reference>
<sequence>MSNYFSRSYHDRTDLEAIAPLLEHCKIVDPDDEWPSINDILLQFDRPAVDKARDVRLWETATGEAIAVAGIMLDNFLWFRIHPDYRSEALHRAILEWGEARMSEIARKIGENKELIVGTIAENHRRIAILQSCGFTIARYFLTMVRSLAEAIAEPQLPEGFTLRAPNGETDAETWVTLFNETFREHWNYHPETLENYRQKLKNPEFRTSLSRLAIAPNGEMAAFCDTYITAEGLGWLNPIGTAPNYRKRGLARAVLHAVLQELKAAGIETALLYVDADNLSGAVRLYESVGFRTINTQIAYSKIVIESLK</sequence>
<evidence type="ECO:0000259" key="1">
    <source>
        <dbReference type="PROSITE" id="PS51186"/>
    </source>
</evidence>
<dbReference type="AlphaFoldDB" id="A0A6H1TY43"/>
<dbReference type="CDD" id="cd04301">
    <property type="entry name" value="NAT_SF"/>
    <property type="match status" value="1"/>
</dbReference>